<dbReference type="PANTHER" id="PTHR38011:SF11">
    <property type="entry name" value="2,5-DIAMINO-6-RIBOSYLAMINO-4(3H)-PYRIMIDINONE 5'-PHOSPHATE REDUCTASE"/>
    <property type="match status" value="1"/>
</dbReference>
<dbReference type="Pfam" id="PF01872">
    <property type="entry name" value="RibD_C"/>
    <property type="match status" value="1"/>
</dbReference>
<dbReference type="RefSeq" id="WP_057757660.1">
    <property type="nucleotide sequence ID" value="NZ_AYYK01000022.1"/>
</dbReference>
<accession>A0A0R2BFD5</accession>
<proteinExistence type="predicted"/>
<comment type="caution">
    <text evidence="2">The sequence shown here is derived from an EMBL/GenBank/DDBJ whole genome shotgun (WGS) entry which is preliminary data.</text>
</comment>
<dbReference type="EMBL" id="AYYK01000022">
    <property type="protein sequence ID" value="KRM78351.1"/>
    <property type="molecule type" value="Genomic_DNA"/>
</dbReference>
<organism evidence="2 3">
    <name type="scientific">Lapidilactobacillus dextrinicus DSM 20335</name>
    <dbReference type="NCBI Taxonomy" id="1423738"/>
    <lineage>
        <taxon>Bacteria</taxon>
        <taxon>Bacillati</taxon>
        <taxon>Bacillota</taxon>
        <taxon>Bacilli</taxon>
        <taxon>Lactobacillales</taxon>
        <taxon>Lactobacillaceae</taxon>
        <taxon>Lapidilactobacillus</taxon>
    </lineage>
</organism>
<dbReference type="SUPFAM" id="SSF53597">
    <property type="entry name" value="Dihydrofolate reductase-like"/>
    <property type="match status" value="1"/>
</dbReference>
<dbReference type="GO" id="GO:0009231">
    <property type="term" value="P:riboflavin biosynthetic process"/>
    <property type="evidence" value="ECO:0007669"/>
    <property type="project" value="InterPro"/>
</dbReference>
<protein>
    <submittedName>
        <fullName evidence="2">Dihydrofolate reductase</fullName>
    </submittedName>
</protein>
<reference evidence="2 3" key="1">
    <citation type="journal article" date="2015" name="Genome Announc.">
        <title>Expanding the biotechnology potential of lactobacilli through comparative genomics of 213 strains and associated genera.</title>
        <authorList>
            <person name="Sun Z."/>
            <person name="Harris H.M."/>
            <person name="McCann A."/>
            <person name="Guo C."/>
            <person name="Argimon S."/>
            <person name="Zhang W."/>
            <person name="Yang X."/>
            <person name="Jeffery I.B."/>
            <person name="Cooney J.C."/>
            <person name="Kagawa T.F."/>
            <person name="Liu W."/>
            <person name="Song Y."/>
            <person name="Salvetti E."/>
            <person name="Wrobel A."/>
            <person name="Rasinkangas P."/>
            <person name="Parkhill J."/>
            <person name="Rea M.C."/>
            <person name="O'Sullivan O."/>
            <person name="Ritari J."/>
            <person name="Douillard F.P."/>
            <person name="Paul Ross R."/>
            <person name="Yang R."/>
            <person name="Briner A.E."/>
            <person name="Felis G.E."/>
            <person name="de Vos W.M."/>
            <person name="Barrangou R."/>
            <person name="Klaenhammer T.R."/>
            <person name="Caufield P.W."/>
            <person name="Cui Y."/>
            <person name="Zhang H."/>
            <person name="O'Toole P.W."/>
        </authorList>
    </citation>
    <scope>NUCLEOTIDE SEQUENCE [LARGE SCALE GENOMIC DNA]</scope>
    <source>
        <strain evidence="2 3">DSM 20335</strain>
    </source>
</reference>
<dbReference type="OrthoDB" id="195113at2"/>
<keyword evidence="3" id="KW-1185">Reference proteome</keyword>
<dbReference type="Gene3D" id="3.40.430.10">
    <property type="entry name" value="Dihydrofolate Reductase, subunit A"/>
    <property type="match status" value="1"/>
</dbReference>
<feature type="domain" description="Bacterial bifunctional deaminase-reductase C-terminal" evidence="1">
    <location>
        <begin position="3"/>
        <end position="156"/>
    </location>
</feature>
<name>A0A0R2BFD5_9LACO</name>
<dbReference type="AlphaFoldDB" id="A0A0R2BFD5"/>
<dbReference type="PANTHER" id="PTHR38011">
    <property type="entry name" value="DIHYDROFOLATE REDUCTASE FAMILY PROTEIN (AFU_ORTHOLOGUE AFUA_8G06820)"/>
    <property type="match status" value="1"/>
</dbReference>
<evidence type="ECO:0000259" key="1">
    <source>
        <dbReference type="Pfam" id="PF01872"/>
    </source>
</evidence>
<sequence length="182" mass="20527">MARKVILFIAQSLDGYIARTDGSIDFLEFNRTHDDVDDAYDRLMAGVDTVVMGRTTYDQVVNELSPDVYPYVDQESYILTTHLDQPAIPQRHFVNMSVVDLVQQLKNQPGKDIWIIGGSSLLAPLINADLIDSYQITIVPVLIDSGIPLFTGAIDQHVFQLQSAHKVNNFAYLTYLRTDQHE</sequence>
<dbReference type="PATRIC" id="fig|1423738.3.peg.1187"/>
<evidence type="ECO:0000313" key="3">
    <source>
        <dbReference type="Proteomes" id="UP000051813"/>
    </source>
</evidence>
<dbReference type="InterPro" id="IPR050765">
    <property type="entry name" value="Riboflavin_Biosynth_HTPR"/>
</dbReference>
<dbReference type="GO" id="GO:0008703">
    <property type="term" value="F:5-amino-6-(5-phosphoribosylamino)uracil reductase activity"/>
    <property type="evidence" value="ECO:0007669"/>
    <property type="project" value="InterPro"/>
</dbReference>
<evidence type="ECO:0000313" key="2">
    <source>
        <dbReference type="EMBL" id="KRM78351.1"/>
    </source>
</evidence>
<gene>
    <name evidence="2" type="ORF">FC84_GL001174</name>
</gene>
<dbReference type="Proteomes" id="UP000051813">
    <property type="component" value="Unassembled WGS sequence"/>
</dbReference>
<dbReference type="InterPro" id="IPR002734">
    <property type="entry name" value="RibDG_C"/>
</dbReference>
<dbReference type="InterPro" id="IPR024072">
    <property type="entry name" value="DHFR-like_dom_sf"/>
</dbReference>
<dbReference type="STRING" id="1423738.FC84_GL001174"/>